<dbReference type="SMART" id="SM00271">
    <property type="entry name" value="DnaJ"/>
    <property type="match status" value="1"/>
</dbReference>
<dbReference type="PROSITE" id="PS50076">
    <property type="entry name" value="DNAJ_2"/>
    <property type="match status" value="1"/>
</dbReference>
<dbReference type="EMBL" id="CP012747">
    <property type="protein sequence ID" value="ALL68947.1"/>
    <property type="molecule type" value="Genomic_DNA"/>
</dbReference>
<evidence type="ECO:0000256" key="1">
    <source>
        <dbReference type="SAM" id="MobiDB-lite"/>
    </source>
</evidence>
<accession>A0A0P0RJK6</accession>
<dbReference type="InterPro" id="IPR036869">
    <property type="entry name" value="J_dom_sf"/>
</dbReference>
<evidence type="ECO:0000313" key="4">
    <source>
        <dbReference type="Proteomes" id="UP000019146"/>
    </source>
</evidence>
<proteinExistence type="predicted"/>
<evidence type="ECO:0000259" key="2">
    <source>
        <dbReference type="PROSITE" id="PS50076"/>
    </source>
</evidence>
<dbReference type="CDD" id="cd06257">
    <property type="entry name" value="DnaJ"/>
    <property type="match status" value="1"/>
</dbReference>
<feature type="domain" description="J" evidence="2">
    <location>
        <begin position="1"/>
        <end position="51"/>
    </location>
</feature>
<protein>
    <submittedName>
        <fullName evidence="3">Molecular chaperone</fullName>
    </submittedName>
</protein>
<evidence type="ECO:0000313" key="3">
    <source>
        <dbReference type="EMBL" id="ALL68947.1"/>
    </source>
</evidence>
<dbReference type="SUPFAM" id="SSF46565">
    <property type="entry name" value="Chaperone J-domain"/>
    <property type="match status" value="1"/>
</dbReference>
<feature type="region of interest" description="Disordered" evidence="1">
    <location>
        <begin position="66"/>
        <end position="85"/>
    </location>
</feature>
<sequence>MIRAAFRALSQKYHPDRNGARPDYQRVMTIINTSYDILKDPALRTEHDQWIVEKEQDDEMCDAPLSPDDAVAASSGEESVREGPGAQRGLLNRMISRERLMVVICICVGVVSSDLWRWGANSLKHERGDANHVESEEKTNNAPLDRGARMCSQSDETEYSAAPAWKSDLEKSRFIGASPEEKQVGQSAGYLEGGWTAGYKGHASLMIDNTESRVDTLVSLVATGGVKEMSVRQLFMPAGRKFLISDIQSGQYKIQIKPLENHGFVSSKVFDLESQHAVDDRGFVKLKIRSRTERGKSVTDIRISD</sequence>
<dbReference type="Proteomes" id="UP000019146">
    <property type="component" value="Chromosome 2"/>
</dbReference>
<dbReference type="KEGG" id="bcai:K788_0000053"/>
<name>A0A0P0RJK6_9BURK</name>
<gene>
    <name evidence="3" type="ORF">K788_0000053</name>
</gene>
<dbReference type="InterPro" id="IPR001623">
    <property type="entry name" value="DnaJ_domain"/>
</dbReference>
<dbReference type="Pfam" id="PF00226">
    <property type="entry name" value="DnaJ"/>
    <property type="match status" value="1"/>
</dbReference>
<organism evidence="3 4">
    <name type="scientific">Paraburkholderia caribensis MBA4</name>
    <dbReference type="NCBI Taxonomy" id="1323664"/>
    <lineage>
        <taxon>Bacteria</taxon>
        <taxon>Pseudomonadati</taxon>
        <taxon>Pseudomonadota</taxon>
        <taxon>Betaproteobacteria</taxon>
        <taxon>Burkholderiales</taxon>
        <taxon>Burkholderiaceae</taxon>
        <taxon>Paraburkholderia</taxon>
    </lineage>
</organism>
<reference evidence="3 4" key="1">
    <citation type="journal article" date="2014" name="Genome Announc.">
        <title>Draft Genome Sequence of the Haloacid-Degrading Burkholderia caribensis Strain MBA4.</title>
        <authorList>
            <person name="Pan Y."/>
            <person name="Kong K.F."/>
            <person name="Tsang J.S."/>
        </authorList>
    </citation>
    <scope>NUCLEOTIDE SEQUENCE [LARGE SCALE GENOMIC DNA]</scope>
    <source>
        <strain evidence="3 4">MBA4</strain>
    </source>
</reference>
<dbReference type="Gene3D" id="1.10.287.110">
    <property type="entry name" value="DnaJ domain"/>
    <property type="match status" value="1"/>
</dbReference>
<dbReference type="AlphaFoldDB" id="A0A0P0RJK6"/>